<sequence length="222" mass="24124">MNSMIRPTESSPRTDAWRLWIDRCGGYAVFAADQLTIGGVRQQGNSAEVAVQTDWRRIEGTLIRHGGDYFWGPVPESRAPAAANATGDASRTPLGVGRQLLADGSRLPIDGAASLRIRKPSVLSASAVLELDPPHRFADHVDQILIAEKTLLIGPTAANHIRCASLDVSAVLVIRDGMWKAKLNRTSEPSRFLASETPRELVDLIPGRRVSLGPLDMMLEEV</sequence>
<proteinExistence type="predicted"/>
<comment type="caution">
    <text evidence="1">The sequence shown here is derived from an EMBL/GenBank/DDBJ whole genome shotgun (WGS) entry which is preliminary data.</text>
</comment>
<accession>A0ABT7PK77</accession>
<organism evidence="1 2">
    <name type="scientific">Roseiconus lacunae</name>
    <dbReference type="NCBI Taxonomy" id="2605694"/>
    <lineage>
        <taxon>Bacteria</taxon>
        <taxon>Pseudomonadati</taxon>
        <taxon>Planctomycetota</taxon>
        <taxon>Planctomycetia</taxon>
        <taxon>Pirellulales</taxon>
        <taxon>Pirellulaceae</taxon>
        <taxon>Roseiconus</taxon>
    </lineage>
</organism>
<evidence type="ECO:0008006" key="3">
    <source>
        <dbReference type="Google" id="ProtNLM"/>
    </source>
</evidence>
<protein>
    <recommendedName>
        <fullName evidence="3">Hedgehog/Intein (Hint) domain-containing protein</fullName>
    </recommendedName>
</protein>
<reference evidence="1 2" key="1">
    <citation type="submission" date="2023-06" db="EMBL/GenBank/DDBJ databases">
        <title>Roseiconus lacunae JC819 isolated from Gulf of Mannar region, Tamil Nadu.</title>
        <authorList>
            <person name="Pk S."/>
            <person name="Ch S."/>
            <person name="Ch V.R."/>
        </authorList>
    </citation>
    <scope>NUCLEOTIDE SEQUENCE [LARGE SCALE GENOMIC DNA]</scope>
    <source>
        <strain evidence="1 2">JC819</strain>
    </source>
</reference>
<gene>
    <name evidence="1" type="ORF">QTN89_15780</name>
</gene>
<dbReference type="RefSeq" id="WP_149498297.1">
    <property type="nucleotide sequence ID" value="NZ_JAJMQV010000084.1"/>
</dbReference>
<dbReference type="EMBL" id="JASZZN010000011">
    <property type="protein sequence ID" value="MDM4016907.1"/>
    <property type="molecule type" value="Genomic_DNA"/>
</dbReference>
<keyword evidence="2" id="KW-1185">Reference proteome</keyword>
<dbReference type="Proteomes" id="UP001239462">
    <property type="component" value="Unassembled WGS sequence"/>
</dbReference>
<name>A0ABT7PK77_9BACT</name>
<evidence type="ECO:0000313" key="1">
    <source>
        <dbReference type="EMBL" id="MDM4016907.1"/>
    </source>
</evidence>
<evidence type="ECO:0000313" key="2">
    <source>
        <dbReference type="Proteomes" id="UP001239462"/>
    </source>
</evidence>